<feature type="domain" description="ABC transporter" evidence="9">
    <location>
        <begin position="293"/>
        <end position="523"/>
    </location>
</feature>
<gene>
    <name evidence="11" type="primary">rbbA</name>
    <name evidence="11" type="ORF">K2U94_15750</name>
</gene>
<dbReference type="SMART" id="SM00382">
    <property type="entry name" value="AAA"/>
    <property type="match status" value="2"/>
</dbReference>
<accession>A0ABS9Z993</accession>
<keyword evidence="5" id="KW-0067">ATP-binding</keyword>
<dbReference type="PROSITE" id="PS51012">
    <property type="entry name" value="ABC_TM2"/>
    <property type="match status" value="1"/>
</dbReference>
<feature type="transmembrane region" description="Helical" evidence="8">
    <location>
        <begin position="813"/>
        <end position="834"/>
    </location>
</feature>
<feature type="domain" description="ABC transporter" evidence="9">
    <location>
        <begin position="7"/>
        <end position="243"/>
    </location>
</feature>
<comment type="similarity">
    <text evidence="2">Belongs to the ABC transporter superfamily.</text>
</comment>
<keyword evidence="12" id="KW-1185">Reference proteome</keyword>
<evidence type="ECO:0000256" key="3">
    <source>
        <dbReference type="ARBA" id="ARBA00022692"/>
    </source>
</evidence>
<dbReference type="NCBIfam" id="NF033858">
    <property type="entry name" value="ABC2_perm_RbbA"/>
    <property type="match status" value="1"/>
</dbReference>
<keyword evidence="7 8" id="KW-0472">Membrane</keyword>
<dbReference type="SUPFAM" id="SSF52540">
    <property type="entry name" value="P-loop containing nucleoside triphosphate hydrolases"/>
    <property type="match status" value="2"/>
</dbReference>
<dbReference type="Pfam" id="PF00005">
    <property type="entry name" value="ABC_tran"/>
    <property type="match status" value="2"/>
</dbReference>
<feature type="transmembrane region" description="Helical" evidence="8">
    <location>
        <begin position="785"/>
        <end position="806"/>
    </location>
</feature>
<dbReference type="InterPro" id="IPR013525">
    <property type="entry name" value="ABC2_TM"/>
</dbReference>
<protein>
    <submittedName>
        <fullName evidence="11">Ribosome-associated ATPase/putative transporter RbbA</fullName>
    </submittedName>
</protein>
<dbReference type="PROSITE" id="PS50893">
    <property type="entry name" value="ABC_TRANSPORTER_2"/>
    <property type="match status" value="2"/>
</dbReference>
<evidence type="ECO:0000259" key="9">
    <source>
        <dbReference type="PROSITE" id="PS50893"/>
    </source>
</evidence>
<evidence type="ECO:0000256" key="5">
    <source>
        <dbReference type="ARBA" id="ARBA00022840"/>
    </source>
</evidence>
<dbReference type="InterPro" id="IPR003439">
    <property type="entry name" value="ABC_transporter-like_ATP-bd"/>
</dbReference>
<comment type="subcellular location">
    <subcellularLocation>
        <location evidence="1">Membrane</location>
        <topology evidence="1">Multi-pass membrane protein</topology>
    </subcellularLocation>
</comment>
<dbReference type="EMBL" id="JAIVFP010000001">
    <property type="protein sequence ID" value="MCI4684198.1"/>
    <property type="molecule type" value="Genomic_DNA"/>
</dbReference>
<dbReference type="Pfam" id="PF12698">
    <property type="entry name" value="ABC2_membrane_3"/>
    <property type="match status" value="1"/>
</dbReference>
<dbReference type="InterPro" id="IPR047817">
    <property type="entry name" value="ABC2_TM_bact-type"/>
</dbReference>
<dbReference type="RefSeq" id="WP_243068106.1">
    <property type="nucleotide sequence ID" value="NZ_JAIVFK010000015.1"/>
</dbReference>
<dbReference type="Gene3D" id="3.40.1710.10">
    <property type="entry name" value="abc type-2 transporter like domain"/>
    <property type="match status" value="1"/>
</dbReference>
<feature type="domain" description="ABC transmembrane type-2" evidence="10">
    <location>
        <begin position="686"/>
        <end position="928"/>
    </location>
</feature>
<evidence type="ECO:0000313" key="12">
    <source>
        <dbReference type="Proteomes" id="UP001139104"/>
    </source>
</evidence>
<evidence type="ECO:0000256" key="6">
    <source>
        <dbReference type="ARBA" id="ARBA00022989"/>
    </source>
</evidence>
<feature type="transmembrane region" description="Helical" evidence="8">
    <location>
        <begin position="873"/>
        <end position="894"/>
    </location>
</feature>
<keyword evidence="6 8" id="KW-1133">Transmembrane helix</keyword>
<keyword evidence="3 8" id="KW-0812">Transmembrane</keyword>
<comment type="caution">
    <text evidence="11">The sequence shown here is derived from an EMBL/GenBank/DDBJ whole genome shotgun (WGS) entry which is preliminary data.</text>
</comment>
<proteinExistence type="inferred from homology"/>
<dbReference type="InterPro" id="IPR017871">
    <property type="entry name" value="ABC_transporter-like_CS"/>
</dbReference>
<feature type="transmembrane region" description="Helical" evidence="8">
    <location>
        <begin position="906"/>
        <end position="925"/>
    </location>
</feature>
<dbReference type="CDD" id="cd03230">
    <property type="entry name" value="ABC_DR_subfamily_A"/>
    <property type="match status" value="2"/>
</dbReference>
<feature type="transmembrane region" description="Helical" evidence="8">
    <location>
        <begin position="840"/>
        <end position="861"/>
    </location>
</feature>
<dbReference type="InterPro" id="IPR047651">
    <property type="entry name" value="ABC2_perm_RbbA"/>
</dbReference>
<dbReference type="InterPro" id="IPR003593">
    <property type="entry name" value="AAA+_ATPase"/>
</dbReference>
<organism evidence="11 12">
    <name type="scientific">Candidatus Rhodoblastus alkanivorans</name>
    <dbReference type="NCBI Taxonomy" id="2954117"/>
    <lineage>
        <taxon>Bacteria</taxon>
        <taxon>Pseudomonadati</taxon>
        <taxon>Pseudomonadota</taxon>
        <taxon>Alphaproteobacteria</taxon>
        <taxon>Hyphomicrobiales</taxon>
        <taxon>Rhodoblastaceae</taxon>
        <taxon>Rhodoblastus</taxon>
    </lineage>
</organism>
<evidence type="ECO:0000259" key="10">
    <source>
        <dbReference type="PROSITE" id="PS51012"/>
    </source>
</evidence>
<dbReference type="Proteomes" id="UP001139104">
    <property type="component" value="Unassembled WGS sequence"/>
</dbReference>
<feature type="transmembrane region" description="Helical" evidence="8">
    <location>
        <begin position="580"/>
        <end position="598"/>
    </location>
</feature>
<evidence type="ECO:0000313" key="11">
    <source>
        <dbReference type="EMBL" id="MCI4684198.1"/>
    </source>
</evidence>
<evidence type="ECO:0000256" key="4">
    <source>
        <dbReference type="ARBA" id="ARBA00022741"/>
    </source>
</evidence>
<feature type="transmembrane region" description="Helical" evidence="8">
    <location>
        <begin position="733"/>
        <end position="758"/>
    </location>
</feature>
<dbReference type="PANTHER" id="PTHR43038">
    <property type="entry name" value="ATP-BINDING CASSETTE, SUB-FAMILY H, MEMBER 1"/>
    <property type="match status" value="1"/>
</dbReference>
<evidence type="ECO:0000256" key="2">
    <source>
        <dbReference type="ARBA" id="ARBA00005417"/>
    </source>
</evidence>
<reference evidence="11" key="1">
    <citation type="journal article" date="2022" name="ISME J.">
        <title>Identification of active gaseous-alkane degraders at natural gas seeps.</title>
        <authorList>
            <person name="Farhan Ul Haque M."/>
            <person name="Hernandez M."/>
            <person name="Crombie A.T."/>
            <person name="Murrell J.C."/>
        </authorList>
    </citation>
    <scope>NUCLEOTIDE SEQUENCE</scope>
    <source>
        <strain evidence="11">PC2</strain>
    </source>
</reference>
<name>A0ABS9Z993_9HYPH</name>
<evidence type="ECO:0000256" key="7">
    <source>
        <dbReference type="ARBA" id="ARBA00023136"/>
    </source>
</evidence>
<dbReference type="PROSITE" id="PS00211">
    <property type="entry name" value="ABC_TRANSPORTER_1"/>
    <property type="match status" value="1"/>
</dbReference>
<evidence type="ECO:0000256" key="8">
    <source>
        <dbReference type="SAM" id="Phobius"/>
    </source>
</evidence>
<dbReference type="Gene3D" id="3.40.50.300">
    <property type="entry name" value="P-loop containing nucleotide triphosphate hydrolases"/>
    <property type="match status" value="2"/>
</dbReference>
<dbReference type="InterPro" id="IPR027417">
    <property type="entry name" value="P-loop_NTPase"/>
</dbReference>
<sequence>MNADPVVRLRHLRHAYGRTRALDGLSLDIPAGCMVGLVGPDGVGKSTLLGLIAGAKALQDGGVEVLGGDIADSGFRDEACHRIAYMPQGLGRNLYPDLTVAENIRFFSRLFGQSRAEGTARSAQLMRDVGLAPFADRPANKLSGGMRQKLGLCCALIHDPEFLILDEPTTGVDPLSRRQFWELVERMRQRAATPMSVLVATAYMEEAERFDFLIVLHAGKILAAGAPAEVKAQAGAASGKGASASGKGAAASGKGAAASIEEAFVALLPEAERARAKKLDIPPRRADSDGPVISARGLTRRFGDFIAVDHVDLDIGRGEIFGFLGSNGCGKTTTMKMLTGLLPASEGTARLFGQTMEAGGMESRRRVGYMSQGFSLYTELTVEQNLDLHARLFHLPRAAARAQIATLTERFGLDDYRGALAADLPLGVRQRLALAVALVHKPELLILDEPTSGVDPVARDEFWRLLIELSRESGVTIFISTHFMNEAARCDRISLMDSGRILATGAPSDLAAAKGADNLEDAFISYLEQAGARGDEEAAAEPPRLAAPATPPRNPSFSWRRMMAYTIREILELSRDSIRLGYALLGPAVLLLVLGFGITTDVDSLTYAVLDRDNSFLSRAYSSEIRGSAYFLEQKPIRDAADLRNRLKGGAVSATIEIPPGFGRDIERGRPTEVSVWIDGAMPFRAETIHGYLAGVHQQFLADPAIRGMAPGGKTAPANIETRFRYNQDFDSIYAMVPGAIALQLALIPAILMALAIVREKELGSITNLYVTPVTRLEFLLGKQLPYIALAFVNFLVMFLMAIFIFNVPLKGGFGILALGALVYVMGTTAYGMVVSAFTTTQIAALFGTVILTILPASMFAGMSIPASSITGFGRVLGALFPMTYFLPISVGAFTKGLGFVDLARHLVILSLFPPALILVSWLLLRKQEK</sequence>
<keyword evidence="4" id="KW-0547">Nucleotide-binding</keyword>
<evidence type="ECO:0000256" key="1">
    <source>
        <dbReference type="ARBA" id="ARBA00004141"/>
    </source>
</evidence>
<dbReference type="PANTHER" id="PTHR43038:SF4">
    <property type="entry name" value="RIBOSOME-ASSOCIATED ATPASE"/>
    <property type="match status" value="1"/>
</dbReference>